<comment type="similarity">
    <text evidence="7 8">Belongs to the adenylosuccinate synthetase family.</text>
</comment>
<keyword evidence="7" id="KW-0963">Cytoplasm</keyword>
<dbReference type="SUPFAM" id="SSF52540">
    <property type="entry name" value="P-loop containing nucleoside triphosphate hydrolases"/>
    <property type="match status" value="1"/>
</dbReference>
<comment type="caution">
    <text evidence="9">The sequence shown here is derived from an EMBL/GenBank/DDBJ whole genome shotgun (WGS) entry which is preliminary data.</text>
</comment>
<dbReference type="EC" id="6.3.4.4" evidence="7 8"/>
<dbReference type="HAMAP" id="MF_00011">
    <property type="entry name" value="Adenylosucc_synth"/>
    <property type="match status" value="1"/>
</dbReference>
<evidence type="ECO:0000256" key="5">
    <source>
        <dbReference type="ARBA" id="ARBA00022842"/>
    </source>
</evidence>
<keyword evidence="2 7" id="KW-0479">Metal-binding</keyword>
<feature type="binding site" evidence="7">
    <location>
        <begin position="48"/>
        <end position="50"/>
    </location>
    <ligand>
        <name>GTP</name>
        <dbReference type="ChEBI" id="CHEBI:37565"/>
    </ligand>
</feature>
<evidence type="ECO:0000313" key="9">
    <source>
        <dbReference type="EMBL" id="MBM7129522.1"/>
    </source>
</evidence>
<keyword evidence="4 7" id="KW-0658">Purine biosynthesis</keyword>
<feature type="binding site" evidence="7">
    <location>
        <position position="15"/>
    </location>
    <ligand>
        <name>Mg(2+)</name>
        <dbReference type="ChEBI" id="CHEBI:18420"/>
    </ligand>
</feature>
<comment type="subunit">
    <text evidence="7">Homodimer.</text>
</comment>
<comment type="catalytic activity">
    <reaction evidence="7 8">
        <text>IMP + L-aspartate + GTP = N(6)-(1,2-dicarboxyethyl)-AMP + GDP + phosphate + 2 H(+)</text>
        <dbReference type="Rhea" id="RHEA:15753"/>
        <dbReference type="ChEBI" id="CHEBI:15378"/>
        <dbReference type="ChEBI" id="CHEBI:29991"/>
        <dbReference type="ChEBI" id="CHEBI:37565"/>
        <dbReference type="ChEBI" id="CHEBI:43474"/>
        <dbReference type="ChEBI" id="CHEBI:57567"/>
        <dbReference type="ChEBI" id="CHEBI:58053"/>
        <dbReference type="ChEBI" id="CHEBI:58189"/>
        <dbReference type="EC" id="6.3.4.4"/>
    </reaction>
</comment>
<dbReference type="PANTHER" id="PTHR11846">
    <property type="entry name" value="ADENYLOSUCCINATE SYNTHETASE"/>
    <property type="match status" value="1"/>
</dbReference>
<dbReference type="PROSITE" id="PS01266">
    <property type="entry name" value="ADENYLOSUCCIN_SYN_1"/>
    <property type="match status" value="1"/>
</dbReference>
<dbReference type="Pfam" id="PF00709">
    <property type="entry name" value="Adenylsucc_synt"/>
    <property type="match status" value="1"/>
</dbReference>
<feature type="active site" description="Proton donor" evidence="7">
    <location>
        <position position="49"/>
    </location>
</feature>
<feature type="binding site" description="in other chain" evidence="7">
    <location>
        <position position="250"/>
    </location>
    <ligand>
        <name>IMP</name>
        <dbReference type="ChEBI" id="CHEBI:58053"/>
        <note>ligand shared between dimeric partners</note>
    </ligand>
</feature>
<keyword evidence="5 7" id="KW-0460">Magnesium</keyword>
<dbReference type="Gene3D" id="3.40.440.10">
    <property type="entry name" value="Adenylosuccinate Synthetase, subunit A, domain 1"/>
    <property type="match status" value="1"/>
</dbReference>
<dbReference type="PANTHER" id="PTHR11846:SF0">
    <property type="entry name" value="ADENYLOSUCCINATE SYNTHETASE"/>
    <property type="match status" value="1"/>
</dbReference>
<evidence type="ECO:0000256" key="4">
    <source>
        <dbReference type="ARBA" id="ARBA00022755"/>
    </source>
</evidence>
<keyword evidence="3 7" id="KW-0547">Nucleotide-binding</keyword>
<evidence type="ECO:0000256" key="3">
    <source>
        <dbReference type="ARBA" id="ARBA00022741"/>
    </source>
</evidence>
<dbReference type="Gene3D" id="1.10.300.10">
    <property type="entry name" value="Adenylosuccinate Synthetase, subunit A, domain 2"/>
    <property type="match status" value="1"/>
</dbReference>
<dbReference type="InterPro" id="IPR042109">
    <property type="entry name" value="Adenylosuccinate_synth_dom1"/>
</dbReference>
<feature type="binding site" description="in other chain" evidence="7">
    <location>
        <begin position="15"/>
        <end position="18"/>
    </location>
    <ligand>
        <name>IMP</name>
        <dbReference type="ChEBI" id="CHEBI:58053"/>
        <note>ligand shared between dimeric partners</note>
    </ligand>
</feature>
<evidence type="ECO:0000313" key="10">
    <source>
        <dbReference type="Proteomes" id="UP001430193"/>
    </source>
</evidence>
<keyword evidence="10" id="KW-1185">Reference proteome</keyword>
<keyword evidence="6 7" id="KW-0342">GTP-binding</keyword>
<dbReference type="RefSeq" id="WP_204631142.1">
    <property type="nucleotide sequence ID" value="NZ_BSOC01000003.1"/>
</dbReference>
<dbReference type="InterPro" id="IPR042110">
    <property type="entry name" value="Adenylosuccinate_synth_dom2"/>
</dbReference>
<protein>
    <recommendedName>
        <fullName evidence="7 8">Adenylosuccinate synthetase</fullName>
        <shortName evidence="7">AMPSase</shortName>
        <shortName evidence="7">AdSS</shortName>
        <ecNumber evidence="7 8">6.3.4.4</ecNumber>
    </recommendedName>
    <alternativeName>
        <fullName evidence="7">IMP--aspartate ligase</fullName>
    </alternativeName>
</protein>
<comment type="subcellular location">
    <subcellularLocation>
        <location evidence="7">Cytoplasm</location>
    </subcellularLocation>
</comment>
<organism evidence="9 10">
    <name type="scientific">Dyella mobilis</name>
    <dbReference type="NCBI Taxonomy" id="1849582"/>
    <lineage>
        <taxon>Bacteria</taxon>
        <taxon>Pseudomonadati</taxon>
        <taxon>Pseudomonadota</taxon>
        <taxon>Gammaproteobacteria</taxon>
        <taxon>Lysobacterales</taxon>
        <taxon>Rhodanobacteraceae</taxon>
        <taxon>Dyella</taxon>
    </lineage>
</organism>
<comment type="caution">
    <text evidence="7">Lacks conserved residue(s) required for the propagation of feature annotation.</text>
</comment>
<comment type="pathway">
    <text evidence="7 8">Purine metabolism; AMP biosynthesis via de novo pathway; AMP from IMP: step 1/2.</text>
</comment>
<sequence length="425" mass="46127">MLTRMQAVIGAGFGDEGKGRTVDALVANAQRDGLRPWVVRFNSGAQAGHTVVTPDGRRHVFHQLGSGTFLDAPTYLGAEVVLNPWLLDAELEALADLGVRAPRLLADPRAPVSVPWDAMINQALEHARGAGRHGSCGVGFGETVQRSQHPGYALQGADLMSEARVRARLTAIRHEYLPRRLREVGLPLDALGTFVDNPALVDRFVADALSLGRRFEWRTPLVLAEQDALVFEAAQGLRLDQDLGEFPYVTRSQTGLPGIARMAREAGLCALAPLQAHYVTRAYLTRHGAGPLPDELPAPPAPGFSDPTNRLNPYQGTLRFAHLDPDALRRDIRSDLQRIAISKTSSTPDRNETLTVHPMLEVTCLDQMGSTVFRRNGTSVPVADLAVATAAAVGIALAAEAWGPARTDRRVVTMDVQRRELVLQE</sequence>
<feature type="binding site" evidence="7">
    <location>
        <position position="48"/>
    </location>
    <ligand>
        <name>Mg(2+)</name>
        <dbReference type="ChEBI" id="CHEBI:18420"/>
    </ligand>
</feature>
<evidence type="ECO:0000256" key="6">
    <source>
        <dbReference type="ARBA" id="ARBA00023134"/>
    </source>
</evidence>
<feature type="binding site" description="in other chain" evidence="7">
    <location>
        <position position="235"/>
    </location>
    <ligand>
        <name>IMP</name>
        <dbReference type="ChEBI" id="CHEBI:58053"/>
        <note>ligand shared between dimeric partners</note>
    </ligand>
</feature>
<accession>A0ABS2KFH4</accession>
<evidence type="ECO:0000256" key="8">
    <source>
        <dbReference type="RuleBase" id="RU000520"/>
    </source>
</evidence>
<feature type="active site" description="Proton acceptor" evidence="7">
    <location>
        <position position="15"/>
    </location>
</feature>
<dbReference type="SMART" id="SM00788">
    <property type="entry name" value="Adenylsucc_synt"/>
    <property type="match status" value="1"/>
</dbReference>
<dbReference type="EMBL" id="JADIKF010000038">
    <property type="protein sequence ID" value="MBM7129522.1"/>
    <property type="molecule type" value="Genomic_DNA"/>
</dbReference>
<dbReference type="InterPro" id="IPR027417">
    <property type="entry name" value="P-loop_NTPase"/>
</dbReference>
<keyword evidence="1 7" id="KW-0436">Ligase</keyword>
<feature type="binding site" evidence="7">
    <location>
        <begin position="14"/>
        <end position="20"/>
    </location>
    <ligand>
        <name>GTP</name>
        <dbReference type="ChEBI" id="CHEBI:37565"/>
    </ligand>
</feature>
<comment type="cofactor">
    <cofactor evidence="7">
        <name>Mg(2+)</name>
        <dbReference type="ChEBI" id="CHEBI:18420"/>
    </cofactor>
    <text evidence="7">Binds 1 Mg(2+) ion per subunit.</text>
</comment>
<evidence type="ECO:0000256" key="2">
    <source>
        <dbReference type="ARBA" id="ARBA00022723"/>
    </source>
</evidence>
<gene>
    <name evidence="7" type="primary">purA</name>
    <name evidence="9" type="ORF">ISS99_08300</name>
</gene>
<comment type="function">
    <text evidence="7">Plays an important role in the de novo pathway of purine nucleotide biosynthesis. Catalyzes the first committed step in the biosynthesis of AMP from IMP.</text>
</comment>
<evidence type="ECO:0000256" key="1">
    <source>
        <dbReference type="ARBA" id="ARBA00022598"/>
    </source>
</evidence>
<dbReference type="InterPro" id="IPR001114">
    <property type="entry name" value="Adenylosuccinate_synthetase"/>
</dbReference>
<dbReference type="InterPro" id="IPR018220">
    <property type="entry name" value="Adenylosuccin_syn_GTP-bd"/>
</dbReference>
<evidence type="ECO:0000256" key="7">
    <source>
        <dbReference type="HAMAP-Rule" id="MF_00011"/>
    </source>
</evidence>
<proteinExistence type="inferred from homology"/>
<name>A0ABS2KFH4_9GAMM</name>
<dbReference type="Proteomes" id="UP001430193">
    <property type="component" value="Unassembled WGS sequence"/>
</dbReference>
<reference evidence="9" key="1">
    <citation type="submission" date="2020-10" db="EMBL/GenBank/DDBJ databases">
        <title>Phylogeny of dyella-like bacteria.</title>
        <authorList>
            <person name="Fu J."/>
        </authorList>
    </citation>
    <scope>NUCLEOTIDE SEQUENCE</scope>
    <source>
        <strain evidence="9">DHON07</strain>
    </source>
</reference>